<evidence type="ECO:0000313" key="2">
    <source>
        <dbReference type="Proteomes" id="UP000724584"/>
    </source>
</evidence>
<proteinExistence type="predicted"/>
<protein>
    <submittedName>
        <fullName evidence="1">Uncharacterized protein</fullName>
    </submittedName>
</protein>
<dbReference type="Proteomes" id="UP000724584">
    <property type="component" value="Unassembled WGS sequence"/>
</dbReference>
<evidence type="ECO:0000313" key="1">
    <source>
        <dbReference type="EMBL" id="KAH6641362.1"/>
    </source>
</evidence>
<gene>
    <name evidence="1" type="ORF">F5144DRAFT_545422</name>
</gene>
<comment type="caution">
    <text evidence="1">The sequence shown here is derived from an EMBL/GenBank/DDBJ whole genome shotgun (WGS) entry which is preliminary data.</text>
</comment>
<keyword evidence="2" id="KW-1185">Reference proteome</keyword>
<name>A0ACB7PNL8_9PEZI</name>
<organism evidence="1 2">
    <name type="scientific">Chaetomium tenue</name>
    <dbReference type="NCBI Taxonomy" id="1854479"/>
    <lineage>
        <taxon>Eukaryota</taxon>
        <taxon>Fungi</taxon>
        <taxon>Dikarya</taxon>
        <taxon>Ascomycota</taxon>
        <taxon>Pezizomycotina</taxon>
        <taxon>Sordariomycetes</taxon>
        <taxon>Sordariomycetidae</taxon>
        <taxon>Sordariales</taxon>
        <taxon>Chaetomiaceae</taxon>
        <taxon>Chaetomium</taxon>
    </lineage>
</organism>
<accession>A0ACB7PNL8</accession>
<sequence length="1175" mass="128732">MCDPRPTVIVYDFLALASVHSLPLPHHARRLDPPTPLVGLAQNSLLGHWMRMPRASNSAKRHQAASNQRDTRHENGLVGPGKRVIKRKSQTQLDDGSKLAVDSASVPPVPPLPTTLNGFATHFDDMPPEHRATELLRRGSLGTYSESSSTDSLPAPSAHDVSEATHRRIDVNDAKNTNVHRDPGPLDLAITVLRSCPLADTIAILIILMQASPAVLATIYMLFTVLTFVPPVTTSSGLSFTEIFDGSQGIPSLWTLIWMDVIMLLIWLFLWAPVQQFILDLAQVVISYTLGGGGTSRQGTTPGIVLCVGLVGVTHWIQKWNGLSRFTTIFGSSRLLTSDAEPSLRMFDKKGPYGWVRSVLAIHILTQGIVRCIREWYLRRERRDLQSQGLLDPESGKTVSFPGEGCSDVALMAADSDAHLQTSAAHLTSKKRRKQSAQVRIKQPLWAALASTKIVMVKEYELSHAASESAGSNATDIHNLGNAPFHTQPEQVWICYVGCDEVCFNTSHFPDVEDDDVPLEESKQGIDASKPFYVRVNKAIWQPTRIIPIENPEEENYEGTRWTGDIYGLTPLSNYECEFISTRTGEVLFSTSIRTVAAKSKDTETAPTTKPRSHSRHDSPATTLRASIAAAEVKLADEKARLKAVRKDNNRKLNATRKEIEKLTSAVQTAGGDDEKLRQKIAQNKIQEKRAEESTCELEAQLRELEAVPEKLVKEHRAKHDEWASEKAKFDKARASFKTFKSSIDKQIKALDEEKATLQAKRNKIAARIAKVDDEHARITDANARGLNEAERRRQERANLAAELARAEQNLRDRVQALRLNNATKQAQVHAMAAHMQEYLASFQKEPSYDMAPQPNHFTSAGPWATIPAPQFNPQPAWPPVSMPMSTHATPLMAHAQLSTFSTPMQAALSTPPRPHRMRGRSSSMLSDVSGFTQSTDEDDHDSGNSLNNASTVVGAPIGAAHHYPRRGGLLGGSSSNNNNPYGMPTGTATTTTTLRGPPPGFHVKSGSAFGSGSGSGSLGSGSGGSGFGSGGSGRSSVRSGSGSGADAFLLSVGQPILQQGCLFVVVLNLDILVRGKGTQKCLNARPEVPINAMSYEYRPLVSFSEQAHPARQFQQNQECRWLSGKSINVVVVVSCDFVHFLCEPGRMRWRREKQRRNTAQDCVFSSVVTVLSFM</sequence>
<dbReference type="EMBL" id="JAGIZQ010000002">
    <property type="protein sequence ID" value="KAH6641362.1"/>
    <property type="molecule type" value="Genomic_DNA"/>
</dbReference>
<reference evidence="1 2" key="1">
    <citation type="journal article" date="2021" name="Nat. Commun.">
        <title>Genetic determinants of endophytism in the Arabidopsis root mycobiome.</title>
        <authorList>
            <person name="Mesny F."/>
            <person name="Miyauchi S."/>
            <person name="Thiergart T."/>
            <person name="Pickel B."/>
            <person name="Atanasova L."/>
            <person name="Karlsson M."/>
            <person name="Huettel B."/>
            <person name="Barry K.W."/>
            <person name="Haridas S."/>
            <person name="Chen C."/>
            <person name="Bauer D."/>
            <person name="Andreopoulos W."/>
            <person name="Pangilinan J."/>
            <person name="LaButti K."/>
            <person name="Riley R."/>
            <person name="Lipzen A."/>
            <person name="Clum A."/>
            <person name="Drula E."/>
            <person name="Henrissat B."/>
            <person name="Kohler A."/>
            <person name="Grigoriev I.V."/>
            <person name="Martin F.M."/>
            <person name="Hacquard S."/>
        </authorList>
    </citation>
    <scope>NUCLEOTIDE SEQUENCE [LARGE SCALE GENOMIC DNA]</scope>
    <source>
        <strain evidence="1 2">MPI-SDFR-AT-0079</strain>
    </source>
</reference>